<sequence length="94" mass="9903">MRAVAGDFNHDGKDDIGVLYDYTDCHAGMFRFLSTGSGLVGWPARTWFVTSAYAWCAANTTAVLPLTSTATAMATSPPCTTTAGGLEGVHLVRT</sequence>
<organism evidence="1 2">
    <name type="scientific">Hamadaea flava</name>
    <dbReference type="NCBI Taxonomy" id="1742688"/>
    <lineage>
        <taxon>Bacteria</taxon>
        <taxon>Bacillati</taxon>
        <taxon>Actinomycetota</taxon>
        <taxon>Actinomycetes</taxon>
        <taxon>Micromonosporales</taxon>
        <taxon>Micromonosporaceae</taxon>
        <taxon>Hamadaea</taxon>
    </lineage>
</organism>
<comment type="caution">
    <text evidence="1">The sequence shown here is derived from an EMBL/GenBank/DDBJ whole genome shotgun (WGS) entry which is preliminary data.</text>
</comment>
<dbReference type="InterPro" id="IPR028994">
    <property type="entry name" value="Integrin_alpha_N"/>
</dbReference>
<evidence type="ECO:0008006" key="3">
    <source>
        <dbReference type="Google" id="ProtNLM"/>
    </source>
</evidence>
<proteinExistence type="predicted"/>
<dbReference type="SUPFAM" id="SSF69318">
    <property type="entry name" value="Integrin alpha N-terminal domain"/>
    <property type="match status" value="1"/>
</dbReference>
<protein>
    <recommendedName>
        <fullName evidence="3">VCBS repeat-containing protein</fullName>
    </recommendedName>
</protein>
<name>A0ABV8LMI3_9ACTN</name>
<dbReference type="RefSeq" id="WP_253755411.1">
    <property type="nucleotide sequence ID" value="NZ_JAMZDZ010000001.1"/>
</dbReference>
<evidence type="ECO:0000313" key="2">
    <source>
        <dbReference type="Proteomes" id="UP001595816"/>
    </source>
</evidence>
<dbReference type="Proteomes" id="UP001595816">
    <property type="component" value="Unassembled WGS sequence"/>
</dbReference>
<reference evidence="2" key="1">
    <citation type="journal article" date="2019" name="Int. J. Syst. Evol. Microbiol.">
        <title>The Global Catalogue of Microorganisms (GCM) 10K type strain sequencing project: providing services to taxonomists for standard genome sequencing and annotation.</title>
        <authorList>
            <consortium name="The Broad Institute Genomics Platform"/>
            <consortium name="The Broad Institute Genome Sequencing Center for Infectious Disease"/>
            <person name="Wu L."/>
            <person name="Ma J."/>
        </authorList>
    </citation>
    <scope>NUCLEOTIDE SEQUENCE [LARGE SCALE GENOMIC DNA]</scope>
    <source>
        <strain evidence="2">CGMCC 4.7289</strain>
    </source>
</reference>
<accession>A0ABV8LMI3</accession>
<evidence type="ECO:0000313" key="1">
    <source>
        <dbReference type="EMBL" id="MFC4131678.1"/>
    </source>
</evidence>
<keyword evidence="2" id="KW-1185">Reference proteome</keyword>
<dbReference type="Gene3D" id="2.40.128.340">
    <property type="match status" value="1"/>
</dbReference>
<gene>
    <name evidence="1" type="ORF">ACFOZ4_13805</name>
</gene>
<dbReference type="EMBL" id="JBHSAY010000006">
    <property type="protein sequence ID" value="MFC4131678.1"/>
    <property type="molecule type" value="Genomic_DNA"/>
</dbReference>